<dbReference type="InterPro" id="IPR045864">
    <property type="entry name" value="aa-tRNA-synth_II/BPL/LPL"/>
</dbReference>
<dbReference type="EMBL" id="UYWX01002336">
    <property type="protein sequence ID" value="VDM22501.1"/>
    <property type="molecule type" value="Genomic_DNA"/>
</dbReference>
<gene>
    <name evidence="2" type="ORF">TTAC_LOCUS3378</name>
</gene>
<dbReference type="Pfam" id="PF13393">
    <property type="entry name" value="tRNA-synt_His"/>
    <property type="match status" value="1"/>
</dbReference>
<dbReference type="STRING" id="6205.A0A0R3WRK2"/>
<evidence type="ECO:0000259" key="1">
    <source>
        <dbReference type="Pfam" id="PF13393"/>
    </source>
</evidence>
<dbReference type="GO" id="GO:0005739">
    <property type="term" value="C:mitochondrion"/>
    <property type="evidence" value="ECO:0007669"/>
    <property type="project" value="TreeGrafter"/>
</dbReference>
<name>A0A0R3WRK2_HYDTA</name>
<dbReference type="PANTHER" id="PTHR11476:SF7">
    <property type="entry name" value="HISTIDINE--TRNA LIGASE"/>
    <property type="match status" value="1"/>
</dbReference>
<dbReference type="GO" id="GO:0003723">
    <property type="term" value="F:RNA binding"/>
    <property type="evidence" value="ECO:0007669"/>
    <property type="project" value="TreeGrafter"/>
</dbReference>
<dbReference type="AlphaFoldDB" id="A0A0R3WRK2"/>
<dbReference type="InterPro" id="IPR041715">
    <property type="entry name" value="HisRS-like_core"/>
</dbReference>
<evidence type="ECO:0000313" key="3">
    <source>
        <dbReference type="Proteomes" id="UP000274429"/>
    </source>
</evidence>
<dbReference type="Proteomes" id="UP000274429">
    <property type="component" value="Unassembled WGS sequence"/>
</dbReference>
<dbReference type="GO" id="GO:0006427">
    <property type="term" value="P:histidyl-tRNA aminoacylation"/>
    <property type="evidence" value="ECO:0007669"/>
    <property type="project" value="TreeGrafter"/>
</dbReference>
<dbReference type="Gene3D" id="3.30.930.10">
    <property type="entry name" value="Bira Bifunctional Protein, Domain 2"/>
    <property type="match status" value="1"/>
</dbReference>
<feature type="domain" description="Class II Histidinyl-tRNA synthetase (HisRS)-like catalytic core" evidence="1">
    <location>
        <begin position="38"/>
        <end position="151"/>
    </location>
</feature>
<dbReference type="PANTHER" id="PTHR11476">
    <property type="entry name" value="HISTIDYL-TRNA SYNTHETASE"/>
    <property type="match status" value="1"/>
</dbReference>
<dbReference type="SUPFAM" id="SSF55681">
    <property type="entry name" value="Class II aaRS and biotin synthetases"/>
    <property type="match status" value="1"/>
</dbReference>
<accession>A0A0R3WRK2</accession>
<proteinExistence type="predicted"/>
<reference evidence="2 3" key="2">
    <citation type="submission" date="2018-11" db="EMBL/GenBank/DDBJ databases">
        <authorList>
            <consortium name="Pathogen Informatics"/>
        </authorList>
    </citation>
    <scope>NUCLEOTIDE SEQUENCE [LARGE SCALE GENOMIC DNA]</scope>
</reference>
<protein>
    <submittedName>
        <fullName evidence="4">tRNA-synt_His domain-containing protein</fullName>
    </submittedName>
</protein>
<evidence type="ECO:0000313" key="2">
    <source>
        <dbReference type="EMBL" id="VDM22501.1"/>
    </source>
</evidence>
<dbReference type="GO" id="GO:0005829">
    <property type="term" value="C:cytosol"/>
    <property type="evidence" value="ECO:0007669"/>
    <property type="project" value="TreeGrafter"/>
</dbReference>
<organism evidence="4">
    <name type="scientific">Hydatigena taeniaeformis</name>
    <name type="common">Feline tapeworm</name>
    <name type="synonym">Taenia taeniaeformis</name>
    <dbReference type="NCBI Taxonomy" id="6205"/>
    <lineage>
        <taxon>Eukaryota</taxon>
        <taxon>Metazoa</taxon>
        <taxon>Spiralia</taxon>
        <taxon>Lophotrochozoa</taxon>
        <taxon>Platyhelminthes</taxon>
        <taxon>Cestoda</taxon>
        <taxon>Eucestoda</taxon>
        <taxon>Cyclophyllidea</taxon>
        <taxon>Taeniidae</taxon>
        <taxon>Hydatigera</taxon>
    </lineage>
</organism>
<dbReference type="OrthoDB" id="1906957at2759"/>
<keyword evidence="3" id="KW-1185">Reference proteome</keyword>
<reference evidence="4" key="1">
    <citation type="submission" date="2017-02" db="UniProtKB">
        <authorList>
            <consortium name="WormBaseParasite"/>
        </authorList>
    </citation>
    <scope>IDENTIFICATION</scope>
</reference>
<evidence type="ECO:0000313" key="4">
    <source>
        <dbReference type="WBParaSite" id="TTAC_0000339201-mRNA-1"/>
    </source>
</evidence>
<dbReference type="GO" id="GO:0004821">
    <property type="term" value="F:histidine-tRNA ligase activity"/>
    <property type="evidence" value="ECO:0007669"/>
    <property type="project" value="TreeGrafter"/>
</dbReference>
<dbReference type="GO" id="GO:0032543">
    <property type="term" value="P:mitochondrial translation"/>
    <property type="evidence" value="ECO:0007669"/>
    <property type="project" value="TreeGrafter"/>
</dbReference>
<dbReference type="WBParaSite" id="TTAC_0000339201-mRNA-1">
    <property type="protein sequence ID" value="TTAC_0000339201-mRNA-1"/>
    <property type="gene ID" value="TTAC_0000339201"/>
</dbReference>
<sequence>MQSDHDATISEQQIQELGKKIASSEISEQSFVLKTPKGTRDRSPVQMRILEQVFGVIQDCFKRHDAVSIETPVFELKEVLTGKYGEESKLIYNLEDQGGELLSLRYDLTVPFARYVAMNKIMSIKRYQIGKVYRRDQPAMNRGRFREFYQCVSVFGLCVFLYHSSHYFVGIWKGPVCRYFDPGRRG</sequence>